<sequence>MATPAHAQAVKSLNKSPGRRRFVFKSFSDRVDDIDINVYRSLHKVKAEPSEGSSFFRDCLVEWRELNTTEDFISLYEEVIPCTQTLPLVLLHKETLISKLLSRLHMKARLSLEPILRLIAALSRDLLDEFIPLFPRIVDSLASLLESGADREPDIIEQIFTSWSYVMMYLQKYLIRNPSEVLKVTSKLRYYPKEYVRQFMAEAMSFVLRNAPDVQLKRGIERVITEVAKKPSPFRESGVELLLYNIMKGYSSRFHSKAERVLQLLTSKTIYHIGDGDDQGKDGDDQGKDGDDQGKLVL</sequence>
<dbReference type="InterPro" id="IPR052575">
    <property type="entry name" value="SSU_processome_comp_20"/>
</dbReference>
<dbReference type="SUPFAM" id="SSF48371">
    <property type="entry name" value="ARM repeat"/>
    <property type="match status" value="1"/>
</dbReference>
<dbReference type="PANTHER" id="PTHR17695">
    <property type="entry name" value="SMALL SUBUNIT PROCESSOME COMPONENT 20 HOMOLOG"/>
    <property type="match status" value="1"/>
</dbReference>
<dbReference type="AlphaFoldDB" id="A0A396J1Q6"/>
<dbReference type="EMBL" id="PSQE01000003">
    <property type="protein sequence ID" value="RHN69147.1"/>
    <property type="molecule type" value="Genomic_DNA"/>
</dbReference>
<dbReference type="Gramene" id="rna17579">
    <property type="protein sequence ID" value="RHN69147.1"/>
    <property type="gene ID" value="gene17579"/>
</dbReference>
<name>A0A396J1Q6_MEDTR</name>
<dbReference type="PANTHER" id="PTHR17695:SF11">
    <property type="entry name" value="SMALL SUBUNIT PROCESSOME COMPONENT 20 HOMOLOG"/>
    <property type="match status" value="1"/>
</dbReference>
<comment type="caution">
    <text evidence="2">The sequence shown here is derived from an EMBL/GenBank/DDBJ whole genome shotgun (WGS) entry which is preliminary data.</text>
</comment>
<organism evidence="2">
    <name type="scientific">Medicago truncatula</name>
    <name type="common">Barrel medic</name>
    <name type="synonym">Medicago tribuloides</name>
    <dbReference type="NCBI Taxonomy" id="3880"/>
    <lineage>
        <taxon>Eukaryota</taxon>
        <taxon>Viridiplantae</taxon>
        <taxon>Streptophyta</taxon>
        <taxon>Embryophyta</taxon>
        <taxon>Tracheophyta</taxon>
        <taxon>Spermatophyta</taxon>
        <taxon>Magnoliopsida</taxon>
        <taxon>eudicotyledons</taxon>
        <taxon>Gunneridae</taxon>
        <taxon>Pentapetalae</taxon>
        <taxon>rosids</taxon>
        <taxon>fabids</taxon>
        <taxon>Fabales</taxon>
        <taxon>Fabaceae</taxon>
        <taxon>Papilionoideae</taxon>
        <taxon>50 kb inversion clade</taxon>
        <taxon>NPAAA clade</taxon>
        <taxon>Hologalegina</taxon>
        <taxon>IRL clade</taxon>
        <taxon>Trifolieae</taxon>
        <taxon>Medicago</taxon>
    </lineage>
</organism>
<accession>A0A396J1Q6</accession>
<protein>
    <recommendedName>
        <fullName evidence="3">U3 small nucleolar RNA-associated protein 20 N-terminal domain-containing protein</fullName>
    </recommendedName>
</protein>
<dbReference type="InterPro" id="IPR016024">
    <property type="entry name" value="ARM-type_fold"/>
</dbReference>
<evidence type="ECO:0000313" key="2">
    <source>
        <dbReference type="EMBL" id="RHN69147.1"/>
    </source>
</evidence>
<gene>
    <name evidence="2" type="ORF">MtrunA17_Chr3g0121571</name>
</gene>
<proteinExistence type="predicted"/>
<dbReference type="Proteomes" id="UP000265566">
    <property type="component" value="Chromosome 3"/>
</dbReference>
<feature type="region of interest" description="Disordered" evidence="1">
    <location>
        <begin position="275"/>
        <end position="298"/>
    </location>
</feature>
<evidence type="ECO:0000256" key="1">
    <source>
        <dbReference type="SAM" id="MobiDB-lite"/>
    </source>
</evidence>
<reference evidence="2" key="1">
    <citation type="journal article" date="2018" name="Nat. Plants">
        <title>Whole-genome landscape of Medicago truncatula symbiotic genes.</title>
        <authorList>
            <person name="Pecrix Y."/>
            <person name="Gamas P."/>
            <person name="Carrere S."/>
        </authorList>
    </citation>
    <scope>NUCLEOTIDE SEQUENCE</scope>
    <source>
        <tissue evidence="2">Leaves</tissue>
    </source>
</reference>
<evidence type="ECO:0008006" key="3">
    <source>
        <dbReference type="Google" id="ProtNLM"/>
    </source>
</evidence>